<evidence type="ECO:0000313" key="2">
    <source>
        <dbReference type="EMBL" id="GAB0138501.1"/>
    </source>
</evidence>
<dbReference type="SUPFAM" id="SSF56784">
    <property type="entry name" value="HAD-like"/>
    <property type="match status" value="1"/>
</dbReference>
<accession>A0ABQ0CYI5</accession>
<sequence>MGDFKLCPDNILSTEMIAQGSKRPSVIGLYGLPGSGKSFLLSELKKHLSHSQFDFYEGSDMISTIVPGGLSAFQRLEKEQKQHWREQAIDRIAETCRQSKKSAVVTGHFMFWSHEEQIRVYTPNDMSTYTHILYLDTSVARIVEQRQKDGQRRRPDLSAARLETWQQTEISELRSLCQKHGILFSRLPEPPTNHLLAAMNYIRFSCRAATIPNASRVDAKISGFLTKKDLRTAVVVDADKTLSTDDTSVTFWEAIGTSCPLNGLFGSPLRYSETALLQATLLYEEVANEKDFERICTIAASKTKMHPEFVSLFRFIQAHEHLSALVVTCGIRRVWEKILETEGFSQKIQVIGGARISDDIVVTPDVKARIVTKLRQEGQLHIVAIGDSPLDLPMLEAADQANRGHRPRTKSQSHSYPRIWQATDKSAAKLLMSPMRDAANAGPTLRKAHGNVGLYLAWEFLPEIVGVEEYPTQHVQGHQVSGYRLQHKTQTTIVALMRGGEPMALGLSEALPLAMFIHASCPDDIKREHVDNQRTVILVDSVISSGKTLIPFINQVRSMDKDICIVVTAGVVQDDALSEGRELSKVAEQHRVSIGALRLSKNKFVGTKGTDTGHRLFNTTHMA</sequence>
<dbReference type="InterPro" id="IPR050582">
    <property type="entry name" value="HAD-like_SerB"/>
</dbReference>
<dbReference type="Gene3D" id="3.40.50.2020">
    <property type="match status" value="1"/>
</dbReference>
<proteinExistence type="predicted"/>
<dbReference type="InterPro" id="IPR023214">
    <property type="entry name" value="HAD_sf"/>
</dbReference>
<feature type="domain" description="Phosphoribosyltransferase" evidence="1">
    <location>
        <begin position="423"/>
        <end position="619"/>
    </location>
</feature>
<reference evidence="3" key="1">
    <citation type="submission" date="2024-06" db="EMBL/GenBank/DDBJ databases">
        <title>Draft Genome Sequences of Epichloe bromicola Strains Isolated from Elymus ciliaris.</title>
        <authorList>
            <consortium name="Epichloe bromicola genome sequencing consortium"/>
            <person name="Miura A."/>
            <person name="Imano S."/>
            <person name="Ashida A."/>
            <person name="Sato I."/>
            <person name="Chiba S."/>
            <person name="Tanaka A."/>
            <person name="Camagna M."/>
            <person name="Takemoto D."/>
        </authorList>
    </citation>
    <scope>NUCLEOTIDE SEQUENCE [LARGE SCALE GENOMIC DNA]</scope>
    <source>
        <strain evidence="3">DP</strain>
    </source>
</reference>
<comment type="caution">
    <text evidence="2">The sequence shown here is derived from an EMBL/GenBank/DDBJ whole genome shotgun (WGS) entry which is preliminary data.</text>
</comment>
<dbReference type="EMBL" id="BAAFGZ010000427">
    <property type="protein sequence ID" value="GAB0138501.1"/>
    <property type="molecule type" value="Genomic_DNA"/>
</dbReference>
<dbReference type="InterPro" id="IPR029057">
    <property type="entry name" value="PRTase-like"/>
</dbReference>
<dbReference type="CDD" id="cd06223">
    <property type="entry name" value="PRTases_typeI"/>
    <property type="match status" value="1"/>
</dbReference>
<dbReference type="InterPro" id="IPR036412">
    <property type="entry name" value="HAD-like_sf"/>
</dbReference>
<evidence type="ECO:0000259" key="1">
    <source>
        <dbReference type="Pfam" id="PF14681"/>
    </source>
</evidence>
<dbReference type="Proteomes" id="UP001562357">
    <property type="component" value="Unassembled WGS sequence"/>
</dbReference>
<dbReference type="InterPro" id="IPR027417">
    <property type="entry name" value="P-loop_NTPase"/>
</dbReference>
<keyword evidence="3" id="KW-1185">Reference proteome</keyword>
<protein>
    <recommendedName>
        <fullName evidence="1">Phosphoribosyltransferase domain-containing protein</fullName>
    </recommendedName>
</protein>
<dbReference type="Pfam" id="PF14681">
    <property type="entry name" value="UPRTase"/>
    <property type="match status" value="1"/>
</dbReference>
<name>A0ABQ0CYI5_9HYPO</name>
<dbReference type="SUPFAM" id="SSF52540">
    <property type="entry name" value="P-loop containing nucleoside triphosphate hydrolases"/>
    <property type="match status" value="1"/>
</dbReference>
<dbReference type="InterPro" id="IPR000836">
    <property type="entry name" value="PRTase_dom"/>
</dbReference>
<gene>
    <name evidence="2" type="primary">g6736</name>
    <name evidence="2" type="ORF">EsDP_00006736</name>
</gene>
<organism evidence="2 3">
    <name type="scientific">Epichloe bromicola</name>
    <dbReference type="NCBI Taxonomy" id="79588"/>
    <lineage>
        <taxon>Eukaryota</taxon>
        <taxon>Fungi</taxon>
        <taxon>Dikarya</taxon>
        <taxon>Ascomycota</taxon>
        <taxon>Pezizomycotina</taxon>
        <taxon>Sordariomycetes</taxon>
        <taxon>Hypocreomycetidae</taxon>
        <taxon>Hypocreales</taxon>
        <taxon>Clavicipitaceae</taxon>
        <taxon>Epichloe</taxon>
    </lineage>
</organism>
<dbReference type="Gene3D" id="3.40.50.1000">
    <property type="entry name" value="HAD superfamily/HAD-like"/>
    <property type="match status" value="1"/>
</dbReference>
<dbReference type="Gene3D" id="3.40.50.300">
    <property type="entry name" value="P-loop containing nucleotide triphosphate hydrolases"/>
    <property type="match status" value="1"/>
</dbReference>
<dbReference type="PANTHER" id="PTHR43344">
    <property type="entry name" value="PHOSPHOSERINE PHOSPHATASE"/>
    <property type="match status" value="1"/>
</dbReference>
<dbReference type="PANTHER" id="PTHR43344:SF20">
    <property type="entry name" value="URACIL PHOSPHORIBOSYLTRANSFERASE"/>
    <property type="match status" value="1"/>
</dbReference>
<evidence type="ECO:0000313" key="3">
    <source>
        <dbReference type="Proteomes" id="UP001562357"/>
    </source>
</evidence>
<dbReference type="Pfam" id="PF13207">
    <property type="entry name" value="AAA_17"/>
    <property type="match status" value="1"/>
</dbReference>
<dbReference type="Pfam" id="PF12710">
    <property type="entry name" value="HAD"/>
    <property type="match status" value="1"/>
</dbReference>
<dbReference type="SUPFAM" id="SSF53271">
    <property type="entry name" value="PRTase-like"/>
    <property type="match status" value="1"/>
</dbReference>